<keyword evidence="1" id="KW-0150">Chloroplast</keyword>
<evidence type="ECO:0000313" key="1">
    <source>
        <dbReference type="EMBL" id="ARW68161.1"/>
    </source>
</evidence>
<proteinExistence type="predicted"/>
<accession>A0A1Z1MQY0</accession>
<sequence>MYKALINIKKIPNNIKIKIGKSKDQQLYLVGYKETFNKKKLPIIELSNNNRVWMLNEEIEFSIK</sequence>
<dbReference type="EMBL" id="MF101450">
    <property type="protein sequence ID" value="ARW68161.1"/>
    <property type="molecule type" value="Genomic_DNA"/>
</dbReference>
<reference evidence="1" key="1">
    <citation type="journal article" date="2017" name="J. Phycol.">
        <title>Analysis of chloroplast genomes and a supermatrix inform reclassification of the Rhodomelaceae (Rhodophyta).</title>
        <authorList>
            <person name="Diaz-Tapia P."/>
            <person name="Maggs C.A."/>
            <person name="West J.A."/>
            <person name="Verbruggen H."/>
        </authorList>
    </citation>
    <scope>NUCLEOTIDE SEQUENCE</scope>
    <source>
        <strain evidence="1">PD1561</strain>
    </source>
</reference>
<organism evidence="1">
    <name type="scientific">Cliftonaea pectinata</name>
    <dbReference type="NCBI Taxonomy" id="2007206"/>
    <lineage>
        <taxon>Eukaryota</taxon>
        <taxon>Rhodophyta</taxon>
        <taxon>Florideophyceae</taxon>
        <taxon>Rhodymeniophycidae</taxon>
        <taxon>Ceramiales</taxon>
        <taxon>Rhodomelaceae</taxon>
        <taxon>Polyzonieae</taxon>
        <taxon>Cliftonaea</taxon>
    </lineage>
</organism>
<protein>
    <submittedName>
        <fullName evidence="1">Cytochrome b6-f complex subunit PetP</fullName>
    </submittedName>
</protein>
<geneLocation type="chloroplast" evidence="1"/>
<dbReference type="RefSeq" id="YP_009398931.1">
    <property type="nucleotide sequence ID" value="NC_035294.1"/>
</dbReference>
<keyword evidence="1" id="KW-0934">Plastid</keyword>
<dbReference type="GeneID" id="33361598"/>
<dbReference type="AlphaFoldDB" id="A0A1Z1MQY0"/>
<name>A0A1Z1MQY0_9FLOR</name>
<gene>
    <name evidence="1" type="primary">petP</name>
</gene>